<name>A0ABQ5FZ58_9ASTR</name>
<reference evidence="1" key="1">
    <citation type="journal article" date="2022" name="Int. J. Mol. Sci.">
        <title>Draft Genome of Tanacetum Coccineum: Genomic Comparison of Closely Related Tanacetum-Family Plants.</title>
        <authorList>
            <person name="Yamashiro T."/>
            <person name="Shiraishi A."/>
            <person name="Nakayama K."/>
            <person name="Satake H."/>
        </authorList>
    </citation>
    <scope>NUCLEOTIDE SEQUENCE</scope>
</reference>
<comment type="caution">
    <text evidence="1">The sequence shown here is derived from an EMBL/GenBank/DDBJ whole genome shotgun (WGS) entry which is preliminary data.</text>
</comment>
<protein>
    <submittedName>
        <fullName evidence="1">Uncharacterized protein</fullName>
    </submittedName>
</protein>
<gene>
    <name evidence="1" type="ORF">Tco_1020126</name>
</gene>
<evidence type="ECO:0000313" key="2">
    <source>
        <dbReference type="Proteomes" id="UP001151760"/>
    </source>
</evidence>
<dbReference type="Proteomes" id="UP001151760">
    <property type="component" value="Unassembled WGS sequence"/>
</dbReference>
<accession>A0ABQ5FZ58</accession>
<evidence type="ECO:0000313" key="1">
    <source>
        <dbReference type="EMBL" id="GJT68646.1"/>
    </source>
</evidence>
<keyword evidence="2" id="KW-1185">Reference proteome</keyword>
<sequence>MTILVHYTNCPSTSERVPLIPCPTHTSDSSELVKYNLASSVRHPTYHESTTDQFILALGLHTAEEMETFGFSSYWAKSARDPILRLCHRLIACSIAGRSQAPEKVALGLKRQPDVVVGAPRVGQDALVVDEGDQAIPAPVHTPPPPAAARTMPQRMARLEEDVHEIRRALAEQREVIGAMARDLSRFTI</sequence>
<reference evidence="1" key="2">
    <citation type="submission" date="2022-01" db="EMBL/GenBank/DDBJ databases">
        <authorList>
            <person name="Yamashiro T."/>
            <person name="Shiraishi A."/>
            <person name="Satake H."/>
            <person name="Nakayama K."/>
        </authorList>
    </citation>
    <scope>NUCLEOTIDE SEQUENCE</scope>
</reference>
<organism evidence="1 2">
    <name type="scientific">Tanacetum coccineum</name>
    <dbReference type="NCBI Taxonomy" id="301880"/>
    <lineage>
        <taxon>Eukaryota</taxon>
        <taxon>Viridiplantae</taxon>
        <taxon>Streptophyta</taxon>
        <taxon>Embryophyta</taxon>
        <taxon>Tracheophyta</taxon>
        <taxon>Spermatophyta</taxon>
        <taxon>Magnoliopsida</taxon>
        <taxon>eudicotyledons</taxon>
        <taxon>Gunneridae</taxon>
        <taxon>Pentapetalae</taxon>
        <taxon>asterids</taxon>
        <taxon>campanulids</taxon>
        <taxon>Asterales</taxon>
        <taxon>Asteraceae</taxon>
        <taxon>Asteroideae</taxon>
        <taxon>Anthemideae</taxon>
        <taxon>Anthemidinae</taxon>
        <taxon>Tanacetum</taxon>
    </lineage>
</organism>
<dbReference type="EMBL" id="BQNB010017918">
    <property type="protein sequence ID" value="GJT68646.1"/>
    <property type="molecule type" value="Genomic_DNA"/>
</dbReference>
<proteinExistence type="predicted"/>